<feature type="domain" description="SGNH" evidence="3">
    <location>
        <begin position="437"/>
        <end position="649"/>
    </location>
</feature>
<dbReference type="GO" id="GO:0016747">
    <property type="term" value="F:acyltransferase activity, transferring groups other than amino-acyl groups"/>
    <property type="evidence" value="ECO:0007669"/>
    <property type="project" value="InterPro"/>
</dbReference>
<reference evidence="5" key="1">
    <citation type="submission" date="2016-10" db="EMBL/GenBank/DDBJ databases">
        <authorList>
            <person name="Varghese N."/>
            <person name="Submissions S."/>
        </authorList>
    </citation>
    <scope>NUCLEOTIDE SEQUENCE [LARGE SCALE GENOMIC DNA]</scope>
    <source>
        <strain evidence="5">JCM 18195</strain>
    </source>
</reference>
<dbReference type="InterPro" id="IPR050879">
    <property type="entry name" value="Acyltransferase_3"/>
</dbReference>
<dbReference type="GO" id="GO:0016020">
    <property type="term" value="C:membrane"/>
    <property type="evidence" value="ECO:0007669"/>
    <property type="project" value="TreeGrafter"/>
</dbReference>
<dbReference type="OrthoDB" id="9767863at2"/>
<feature type="transmembrane region" description="Helical" evidence="1">
    <location>
        <begin position="210"/>
        <end position="228"/>
    </location>
</feature>
<dbReference type="PANTHER" id="PTHR23028">
    <property type="entry name" value="ACETYLTRANSFERASE"/>
    <property type="match status" value="1"/>
</dbReference>
<sequence>MVSAPWINPQDTYRDDIQGVRAIGAILIALYHIWIHKVSGGVDVFFVMSGFLMTGVLIRQLESTNRIQPFVFWGNLVKRIAPSACTVLLATLFLGYFFVPEPLWSQFIKEVTFSALQIENIGLMRNSVDYLARELPPSPVQQFWALSIQVQFYVFLPLILALVLGLSKRPNSTLPFITAIAVVIAASFLYSVVETTSNPVSAYFNPGARAWEFFAGVLLAFLLPYLQLNAALRNALGLIGISALLLCGILVSESMKFPGYIAIIPVTAAVLLIISGAGSSQTPAKRLLSHPWLKALGKVSFGIYLWHWPLLAFTIEYTGNSHLSLPLGLAIILLAVVLAMATNRYIEEPIRKKKYQAGKAWAPYLIGGAFLTPVLATAATWSYYIQSTIASQSHYNLQQAIINDVSRPDERQDASHIPHDELVTVKELLPDAYTDGCHQDITSPEVRICTYGDRHSQASVALVGGSHAAQWLPALDTIGKQGRLKILNITKSSCPLGALPDSDPSCMEWNRQLVEELSLLKPLAVITNSTRATLAESPEHVPPSYVQQWKKLESLGIKVIAIRDNPAFDFDAATCVARHPEDALACAKPREQSLSSIDPSIAHLRTLSNLNLIDMSEFFCTQRTCMTVTNDHLMYRDAEHLNVLYVLSLTNELHEKLARTSPDIFPPTLIVPRRPTQSRN</sequence>
<dbReference type="EMBL" id="FOXM01000020">
    <property type="protein sequence ID" value="SFQ41877.1"/>
    <property type="molecule type" value="Genomic_DNA"/>
</dbReference>
<evidence type="ECO:0000256" key="1">
    <source>
        <dbReference type="SAM" id="Phobius"/>
    </source>
</evidence>
<feature type="transmembrane region" description="Helical" evidence="1">
    <location>
        <begin position="80"/>
        <end position="99"/>
    </location>
</feature>
<dbReference type="Pfam" id="PF01757">
    <property type="entry name" value="Acyl_transf_3"/>
    <property type="match status" value="1"/>
</dbReference>
<feature type="transmembrane region" description="Helical" evidence="1">
    <location>
        <begin position="41"/>
        <end position="59"/>
    </location>
</feature>
<dbReference type="GO" id="GO:0009103">
    <property type="term" value="P:lipopolysaccharide biosynthetic process"/>
    <property type="evidence" value="ECO:0007669"/>
    <property type="project" value="TreeGrafter"/>
</dbReference>
<feature type="transmembrane region" description="Helical" evidence="1">
    <location>
        <begin position="19"/>
        <end position="35"/>
    </location>
</feature>
<dbReference type="InterPro" id="IPR043968">
    <property type="entry name" value="SGNH"/>
</dbReference>
<dbReference type="InterPro" id="IPR002656">
    <property type="entry name" value="Acyl_transf_3_dom"/>
</dbReference>
<dbReference type="PANTHER" id="PTHR23028:SF53">
    <property type="entry name" value="ACYL_TRANSF_3 DOMAIN-CONTAINING PROTEIN"/>
    <property type="match status" value="1"/>
</dbReference>
<keyword evidence="4" id="KW-0378">Hydrolase</keyword>
<feature type="domain" description="Acyltransferase 3" evidence="2">
    <location>
        <begin position="16"/>
        <end position="341"/>
    </location>
</feature>
<name>A0A1I5YD99_9GAMM</name>
<feature type="transmembrane region" description="Helical" evidence="1">
    <location>
        <begin position="173"/>
        <end position="190"/>
    </location>
</feature>
<feature type="transmembrane region" description="Helical" evidence="1">
    <location>
        <begin position="257"/>
        <end position="278"/>
    </location>
</feature>
<evidence type="ECO:0000259" key="3">
    <source>
        <dbReference type="Pfam" id="PF19040"/>
    </source>
</evidence>
<dbReference type="Proteomes" id="UP000243084">
    <property type="component" value="Unassembled WGS sequence"/>
</dbReference>
<evidence type="ECO:0000313" key="5">
    <source>
        <dbReference type="Proteomes" id="UP000243084"/>
    </source>
</evidence>
<feature type="transmembrane region" description="Helical" evidence="1">
    <location>
        <begin position="323"/>
        <end position="341"/>
    </location>
</feature>
<evidence type="ECO:0000259" key="2">
    <source>
        <dbReference type="Pfam" id="PF01757"/>
    </source>
</evidence>
<protein>
    <submittedName>
        <fullName evidence="4">Peptidoglycan/LPS O-acetylase OafA/YrhL, contains acyltransferase and SGNH-hydrolase domains</fullName>
    </submittedName>
</protein>
<keyword evidence="4" id="KW-0012">Acyltransferase</keyword>
<keyword evidence="1" id="KW-0812">Transmembrane</keyword>
<feature type="transmembrane region" description="Helical" evidence="1">
    <location>
        <begin position="361"/>
        <end position="384"/>
    </location>
</feature>
<keyword evidence="5" id="KW-1185">Reference proteome</keyword>
<evidence type="ECO:0000313" key="4">
    <source>
        <dbReference type="EMBL" id="SFQ41877.1"/>
    </source>
</evidence>
<keyword evidence="1" id="KW-1133">Transmembrane helix</keyword>
<keyword evidence="4" id="KW-0808">Transferase</keyword>
<keyword evidence="1" id="KW-0472">Membrane</keyword>
<dbReference type="Pfam" id="PF19040">
    <property type="entry name" value="SGNH"/>
    <property type="match status" value="1"/>
</dbReference>
<gene>
    <name evidence="4" type="ORF">SAMN05216229_12010</name>
</gene>
<dbReference type="RefSeq" id="WP_092434636.1">
    <property type="nucleotide sequence ID" value="NZ_FOXM01000020.1"/>
</dbReference>
<proteinExistence type="predicted"/>
<organism evidence="4 5">
    <name type="scientific">Geopseudomonas sagittaria</name>
    <dbReference type="NCBI Taxonomy" id="1135990"/>
    <lineage>
        <taxon>Bacteria</taxon>
        <taxon>Pseudomonadati</taxon>
        <taxon>Pseudomonadota</taxon>
        <taxon>Gammaproteobacteria</taxon>
        <taxon>Pseudomonadales</taxon>
        <taxon>Pseudomonadaceae</taxon>
        <taxon>Geopseudomonas</taxon>
    </lineage>
</organism>
<accession>A0A1I5YD99</accession>
<feature type="transmembrane region" description="Helical" evidence="1">
    <location>
        <begin position="235"/>
        <end position="251"/>
    </location>
</feature>
<dbReference type="AlphaFoldDB" id="A0A1I5YD99"/>
<feature type="transmembrane region" description="Helical" evidence="1">
    <location>
        <begin position="143"/>
        <end position="166"/>
    </location>
</feature>
<dbReference type="GO" id="GO:0016787">
    <property type="term" value="F:hydrolase activity"/>
    <property type="evidence" value="ECO:0007669"/>
    <property type="project" value="UniProtKB-KW"/>
</dbReference>